<dbReference type="PANTHER" id="PTHR24189:SF50">
    <property type="entry name" value="ANKYRIN REPEAT AND SOCS BOX PROTEIN 2"/>
    <property type="match status" value="1"/>
</dbReference>
<dbReference type="Gene3D" id="1.25.40.20">
    <property type="entry name" value="Ankyrin repeat-containing domain"/>
    <property type="match status" value="2"/>
</dbReference>
<dbReference type="PROSITE" id="PS50297">
    <property type="entry name" value="ANK_REP_REGION"/>
    <property type="match status" value="1"/>
</dbReference>
<keyword evidence="1" id="KW-0677">Repeat</keyword>
<dbReference type="Proteomes" id="UP001175000">
    <property type="component" value="Unassembled WGS sequence"/>
</dbReference>
<dbReference type="InterPro" id="IPR050745">
    <property type="entry name" value="Multifunctional_regulatory"/>
</dbReference>
<evidence type="ECO:0000256" key="2">
    <source>
        <dbReference type="ARBA" id="ARBA00023043"/>
    </source>
</evidence>
<sequence length="296" mass="32204">MQPSPQEPTRDAQPSSASADSNDSDEKSAIVKDLCAASRNGNVELVKQVLASQVGKDWSEDDVAIAASGAAEGGHLDIVRLFLDRELFAGPAALSLGSVPLLQALYEIQKWTTEEINEYMANWPNLEMSTFNGKLDALQWWLDRGMDPNLEGNPLSSGIRGMMTPLAAVARNARLSKDASDYIAMLELLFKSGAKVPRWAVENAITWRRGHRYNLDVLKWLLGHGADINCPFPAGSSLLHGAVDKRNLELVKFLVENGIDMSIKDRKGQTALERAQKFDLTEIASVIGSASGAKGE</sequence>
<feature type="region of interest" description="Disordered" evidence="4">
    <location>
        <begin position="1"/>
        <end position="28"/>
    </location>
</feature>
<name>A0AA39W485_9PEZI</name>
<reference evidence="5" key="1">
    <citation type="submission" date="2023-06" db="EMBL/GenBank/DDBJ databases">
        <title>Genome-scale phylogeny and comparative genomics of the fungal order Sordariales.</title>
        <authorList>
            <consortium name="Lawrence Berkeley National Laboratory"/>
            <person name="Hensen N."/>
            <person name="Bonometti L."/>
            <person name="Westerberg I."/>
            <person name="Brannstrom I.O."/>
            <person name="Guillou S."/>
            <person name="Cros-Aarteil S."/>
            <person name="Calhoun S."/>
            <person name="Haridas S."/>
            <person name="Kuo A."/>
            <person name="Mondo S."/>
            <person name="Pangilinan J."/>
            <person name="Riley R."/>
            <person name="Labutti K."/>
            <person name="Andreopoulos B."/>
            <person name="Lipzen A."/>
            <person name="Chen C."/>
            <person name="Yanf M."/>
            <person name="Daum C."/>
            <person name="Ng V."/>
            <person name="Clum A."/>
            <person name="Steindorff A."/>
            <person name="Ohm R."/>
            <person name="Martin F."/>
            <person name="Silar P."/>
            <person name="Natvig D."/>
            <person name="Lalanne C."/>
            <person name="Gautier V."/>
            <person name="Ament-Velasquez S.L."/>
            <person name="Kruys A."/>
            <person name="Hutchinson M.I."/>
            <person name="Powell A.J."/>
            <person name="Barry K."/>
            <person name="Miller A.N."/>
            <person name="Grigoriev I.V."/>
            <person name="Debuchy R."/>
            <person name="Gladieux P."/>
            <person name="Thoren M.H."/>
            <person name="Johannesson H."/>
        </authorList>
    </citation>
    <scope>NUCLEOTIDE SEQUENCE</scope>
    <source>
        <strain evidence="5">CBS 606.72</strain>
    </source>
</reference>
<evidence type="ECO:0000256" key="1">
    <source>
        <dbReference type="ARBA" id="ARBA00022737"/>
    </source>
</evidence>
<dbReference type="Pfam" id="PF12796">
    <property type="entry name" value="Ank_2"/>
    <property type="match status" value="1"/>
</dbReference>
<evidence type="ECO:0000256" key="4">
    <source>
        <dbReference type="SAM" id="MobiDB-lite"/>
    </source>
</evidence>
<feature type="repeat" description="ANK" evidence="3">
    <location>
        <begin position="234"/>
        <end position="266"/>
    </location>
</feature>
<evidence type="ECO:0000256" key="3">
    <source>
        <dbReference type="PROSITE-ProRule" id="PRU00023"/>
    </source>
</evidence>
<evidence type="ECO:0000313" key="5">
    <source>
        <dbReference type="EMBL" id="KAK0610869.1"/>
    </source>
</evidence>
<gene>
    <name evidence="5" type="ORF">B0T14DRAFT_500074</name>
</gene>
<dbReference type="SUPFAM" id="SSF48403">
    <property type="entry name" value="Ankyrin repeat"/>
    <property type="match status" value="1"/>
</dbReference>
<dbReference type="PANTHER" id="PTHR24189">
    <property type="entry name" value="MYOTROPHIN"/>
    <property type="match status" value="1"/>
</dbReference>
<dbReference type="InterPro" id="IPR036770">
    <property type="entry name" value="Ankyrin_rpt-contain_sf"/>
</dbReference>
<proteinExistence type="predicted"/>
<organism evidence="5 6">
    <name type="scientific">Immersiella caudata</name>
    <dbReference type="NCBI Taxonomy" id="314043"/>
    <lineage>
        <taxon>Eukaryota</taxon>
        <taxon>Fungi</taxon>
        <taxon>Dikarya</taxon>
        <taxon>Ascomycota</taxon>
        <taxon>Pezizomycotina</taxon>
        <taxon>Sordariomycetes</taxon>
        <taxon>Sordariomycetidae</taxon>
        <taxon>Sordariales</taxon>
        <taxon>Lasiosphaeriaceae</taxon>
        <taxon>Immersiella</taxon>
    </lineage>
</organism>
<dbReference type="SMART" id="SM00248">
    <property type="entry name" value="ANK"/>
    <property type="match status" value="4"/>
</dbReference>
<comment type="caution">
    <text evidence="5">The sequence shown here is derived from an EMBL/GenBank/DDBJ whole genome shotgun (WGS) entry which is preliminary data.</text>
</comment>
<keyword evidence="2 3" id="KW-0040">ANK repeat</keyword>
<keyword evidence="6" id="KW-1185">Reference proteome</keyword>
<protein>
    <submittedName>
        <fullName evidence="5">Ankyrin repeat-containing domain protein</fullName>
    </submittedName>
</protein>
<dbReference type="EMBL" id="JAULSU010000007">
    <property type="protein sequence ID" value="KAK0610869.1"/>
    <property type="molecule type" value="Genomic_DNA"/>
</dbReference>
<dbReference type="InterPro" id="IPR002110">
    <property type="entry name" value="Ankyrin_rpt"/>
</dbReference>
<dbReference type="PROSITE" id="PS50088">
    <property type="entry name" value="ANK_REPEAT"/>
    <property type="match status" value="1"/>
</dbReference>
<dbReference type="AlphaFoldDB" id="A0AA39W485"/>
<evidence type="ECO:0000313" key="6">
    <source>
        <dbReference type="Proteomes" id="UP001175000"/>
    </source>
</evidence>
<accession>A0AA39W485</accession>
<feature type="compositionally biased region" description="Low complexity" evidence="4">
    <location>
        <begin position="11"/>
        <end position="21"/>
    </location>
</feature>